<protein>
    <submittedName>
        <fullName evidence="2">Uncharacterized protein</fullName>
    </submittedName>
</protein>
<comment type="caution">
    <text evidence="2">The sequence shown here is derived from an EMBL/GenBank/DDBJ whole genome shotgun (WGS) entry which is preliminary data.</text>
</comment>
<accession>A0A833WSY7</accession>
<feature type="region of interest" description="Disordered" evidence="1">
    <location>
        <begin position="1"/>
        <end position="23"/>
    </location>
</feature>
<sequence length="130" mass="14801">MDLLNIDDTERTGNRDDGQDAWTNNRWTGCAGHHWRSSSRSPPICAEIYLRATGGRSSGMKWAWFGSAHRSSRLDVQPRDDRYFMQTERRPCFGNASRTSWGVFLAVWVISVRRAPIEREDDTVLGAAIV</sequence>
<dbReference type="EMBL" id="JAACNO010000831">
    <property type="protein sequence ID" value="KAF4144622.1"/>
    <property type="molecule type" value="Genomic_DNA"/>
</dbReference>
<keyword evidence="4" id="KW-1185">Reference proteome</keyword>
<proteinExistence type="predicted"/>
<name>A0A833WSY7_PHYIN</name>
<gene>
    <name evidence="2" type="ORF">GN244_ATG11988</name>
    <name evidence="3" type="ORF">GN958_ATG06152</name>
</gene>
<dbReference type="Proteomes" id="UP000602510">
    <property type="component" value="Unassembled WGS sequence"/>
</dbReference>
<evidence type="ECO:0000313" key="3">
    <source>
        <dbReference type="EMBL" id="KAF4144622.1"/>
    </source>
</evidence>
<dbReference type="Proteomes" id="UP000704712">
    <property type="component" value="Unassembled WGS sequence"/>
</dbReference>
<evidence type="ECO:0000313" key="2">
    <source>
        <dbReference type="EMBL" id="KAF4035991.1"/>
    </source>
</evidence>
<feature type="compositionally biased region" description="Basic and acidic residues" evidence="1">
    <location>
        <begin position="8"/>
        <end position="18"/>
    </location>
</feature>
<dbReference type="EMBL" id="WSZM01000286">
    <property type="protein sequence ID" value="KAF4035991.1"/>
    <property type="molecule type" value="Genomic_DNA"/>
</dbReference>
<dbReference type="AlphaFoldDB" id="A0A833WSY7"/>
<evidence type="ECO:0000256" key="1">
    <source>
        <dbReference type="SAM" id="MobiDB-lite"/>
    </source>
</evidence>
<evidence type="ECO:0000313" key="4">
    <source>
        <dbReference type="Proteomes" id="UP000602510"/>
    </source>
</evidence>
<organism evidence="2 4">
    <name type="scientific">Phytophthora infestans</name>
    <name type="common">Potato late blight agent</name>
    <name type="synonym">Botrytis infestans</name>
    <dbReference type="NCBI Taxonomy" id="4787"/>
    <lineage>
        <taxon>Eukaryota</taxon>
        <taxon>Sar</taxon>
        <taxon>Stramenopiles</taxon>
        <taxon>Oomycota</taxon>
        <taxon>Peronosporomycetes</taxon>
        <taxon>Peronosporales</taxon>
        <taxon>Peronosporaceae</taxon>
        <taxon>Phytophthora</taxon>
    </lineage>
</organism>
<reference evidence="2" key="1">
    <citation type="submission" date="2020-04" db="EMBL/GenBank/DDBJ databases">
        <title>Hybrid Assembly of Korean Phytophthora infestans isolates.</title>
        <authorList>
            <person name="Prokchorchik M."/>
            <person name="Lee Y."/>
            <person name="Seo J."/>
            <person name="Cho J.-H."/>
            <person name="Park Y.-E."/>
            <person name="Jang D.-C."/>
            <person name="Im J.-S."/>
            <person name="Choi J.-G."/>
            <person name="Park H.-J."/>
            <person name="Lee G.-B."/>
            <person name="Lee Y.-G."/>
            <person name="Hong S.-Y."/>
            <person name="Cho K."/>
            <person name="Sohn K.H."/>
        </authorList>
    </citation>
    <scope>NUCLEOTIDE SEQUENCE</scope>
    <source>
        <strain evidence="2">KR_1_A1</strain>
        <strain evidence="3">KR_2_A2</strain>
    </source>
</reference>